<evidence type="ECO:0000313" key="2">
    <source>
        <dbReference type="EMBL" id="KAF0710172.1"/>
    </source>
</evidence>
<keyword evidence="4" id="KW-1185">Reference proteome</keyword>
<dbReference type="AlphaFoldDB" id="A0A485KD47"/>
<evidence type="ECO:0000313" key="3">
    <source>
        <dbReference type="EMBL" id="VFT82669.1"/>
    </source>
</evidence>
<proteinExistence type="predicted"/>
<evidence type="ECO:0000256" key="1">
    <source>
        <dbReference type="SAM" id="MobiDB-lite"/>
    </source>
</evidence>
<dbReference type="EMBL" id="VJMH01002082">
    <property type="protein sequence ID" value="KAF0710172.1"/>
    <property type="molecule type" value="Genomic_DNA"/>
</dbReference>
<reference evidence="3 4" key="1">
    <citation type="submission" date="2019-03" db="EMBL/GenBank/DDBJ databases">
        <authorList>
            <person name="Gaulin E."/>
            <person name="Dumas B."/>
        </authorList>
    </citation>
    <scope>NUCLEOTIDE SEQUENCE [LARGE SCALE GENOMIC DNA]</scope>
    <source>
        <strain evidence="3">CBS 568.67</strain>
    </source>
</reference>
<reference evidence="2" key="2">
    <citation type="submission" date="2019-06" db="EMBL/GenBank/DDBJ databases">
        <title>Genomics analysis of Aphanomyces spp. identifies a new class of oomycete effector associated with host adaptation.</title>
        <authorList>
            <person name="Gaulin E."/>
        </authorList>
    </citation>
    <scope>NUCLEOTIDE SEQUENCE</scope>
    <source>
        <strain evidence="2">CBS 578.67</strain>
    </source>
</reference>
<feature type="compositionally biased region" description="Polar residues" evidence="1">
    <location>
        <begin position="1"/>
        <end position="13"/>
    </location>
</feature>
<feature type="region of interest" description="Disordered" evidence="1">
    <location>
        <begin position="266"/>
        <end position="290"/>
    </location>
</feature>
<feature type="region of interest" description="Disordered" evidence="1">
    <location>
        <begin position="1"/>
        <end position="32"/>
    </location>
</feature>
<sequence>MRETPTESQSSRTRGCHARPEQMRRATTVSQKRQKHWTFVTSSTHSYVQSFLLNLPLPVDTVDGSHKPRFVVNPPNQPCGSDNPLVEPLESDEFDGDQSSDDASTKRPAKTFPSVGCRAMWFLWYYGDDVWPPLRTLRQKDLCTTGHQYVHLQLMDQSGLEAIFNDVFAAFVAGCDPPCALTGESRATFASKWVVDKAPSFAKMAFSSMDCRKLWHLWFKGDATTDGEPYHRYPNWDLCGGGPSIRLQVATYHPSDDRFLVTKCGSSGSKATTRPRARHIDTASQEMDVT</sequence>
<organism evidence="3 4">
    <name type="scientific">Aphanomyces stellatus</name>
    <dbReference type="NCBI Taxonomy" id="120398"/>
    <lineage>
        <taxon>Eukaryota</taxon>
        <taxon>Sar</taxon>
        <taxon>Stramenopiles</taxon>
        <taxon>Oomycota</taxon>
        <taxon>Saprolegniomycetes</taxon>
        <taxon>Saprolegniales</taxon>
        <taxon>Verrucalvaceae</taxon>
        <taxon>Aphanomyces</taxon>
    </lineage>
</organism>
<name>A0A485KD47_9STRA</name>
<accession>A0A485KD47</accession>
<evidence type="ECO:0000313" key="4">
    <source>
        <dbReference type="Proteomes" id="UP000332933"/>
    </source>
</evidence>
<dbReference type="EMBL" id="CAADRA010002084">
    <property type="protein sequence ID" value="VFT82669.1"/>
    <property type="molecule type" value="Genomic_DNA"/>
</dbReference>
<protein>
    <submittedName>
        <fullName evidence="3">Aste57867_5623 protein</fullName>
    </submittedName>
</protein>
<feature type="compositionally biased region" description="Acidic residues" evidence="1">
    <location>
        <begin position="89"/>
        <end position="100"/>
    </location>
</feature>
<dbReference type="Proteomes" id="UP000332933">
    <property type="component" value="Unassembled WGS sequence"/>
</dbReference>
<gene>
    <name evidence="3" type="primary">Aste57867_5623</name>
    <name evidence="2" type="ORF">As57867_005610</name>
    <name evidence="3" type="ORF">ASTE57867_5623</name>
</gene>
<feature type="region of interest" description="Disordered" evidence="1">
    <location>
        <begin position="68"/>
        <end position="109"/>
    </location>
</feature>